<feature type="transmembrane region" description="Helical" evidence="6">
    <location>
        <begin position="282"/>
        <end position="308"/>
    </location>
</feature>
<evidence type="ECO:0000313" key="8">
    <source>
        <dbReference type="EMBL" id="SDX46977.1"/>
    </source>
</evidence>
<keyword evidence="5 6" id="KW-0472">Membrane</keyword>
<dbReference type="AlphaFoldDB" id="A0A1H3BYG8"/>
<keyword evidence="4 6" id="KW-1133">Transmembrane helix</keyword>
<keyword evidence="9" id="KW-1185">Reference proteome</keyword>
<dbReference type="InterPro" id="IPR003841">
    <property type="entry name" value="Na/Pi_transpt"/>
</dbReference>
<feature type="transmembrane region" description="Helical" evidence="6">
    <location>
        <begin position="219"/>
        <end position="244"/>
    </location>
</feature>
<dbReference type="GO" id="GO:0005886">
    <property type="term" value="C:plasma membrane"/>
    <property type="evidence" value="ECO:0007669"/>
    <property type="project" value="UniProtKB-SubCell"/>
</dbReference>
<dbReference type="EMBL" id="FNOW01000004">
    <property type="protein sequence ID" value="SDX46977.1"/>
    <property type="molecule type" value="Genomic_DNA"/>
</dbReference>
<dbReference type="Pfam" id="PF01895">
    <property type="entry name" value="PhoU"/>
    <property type="match status" value="1"/>
</dbReference>
<evidence type="ECO:0000256" key="1">
    <source>
        <dbReference type="ARBA" id="ARBA00004651"/>
    </source>
</evidence>
<dbReference type="SUPFAM" id="SSF109755">
    <property type="entry name" value="PhoU-like"/>
    <property type="match status" value="1"/>
</dbReference>
<dbReference type="InterPro" id="IPR026022">
    <property type="entry name" value="PhoU_dom"/>
</dbReference>
<dbReference type="Gene3D" id="1.20.58.220">
    <property type="entry name" value="Phosphate transport system protein phou homolog 2, domain 2"/>
    <property type="match status" value="1"/>
</dbReference>
<sequence length="610" mass="65512">MFVIATPHRWLWTLGILGTLLLGCTLSSPLWASGADAESANIGGGIDWWAMSVALCGGLALFLYGMEQMAAALKAAAGERMKDILARLTSNRFLGALTGAFVTAVINSSSITTVLVVGFISAGLLSLSQSVGIIMGANIGSTLTAQLIAFQLDNLALLMLGSGVLLHLTSRNETARQYGGLLLGLGLVFLGMTMMSEAMTPLRAYPPFLDFMATLRQPLLAMLIATIFTGLIQSSAATIGIAIVMASQGFMDLETGIALAFGANIGTCVTALLASIGKPRAAVRAALVHAIFNVAGVLVWIGLIGYLADWVQWLSPARPDLSGAERLAAEVPRQLANAHTLFNIANTLLFIGFTTHLARLVEWLVPERPASAEIERVRPRYLDEELLTTPALALDRVRLELLHMGERVREMMQAIMPAILGGNRQTLYDIEQMDDAVDLLHAEIVRYLGQISRQSLTEPQTHTLLALLAAANDLENIGDLIETNLVELGRARIDQGVSVSEPTREVLLNFHRTVSRALGTALQAVAQNNALAARAVTAMKPEISAIADSAAAHEARRLVAEEPKRIPAYTLEINIIEKLQRIYYFAKRMAKTVEIAAASSHQPSVTSEPP</sequence>
<dbReference type="NCBIfam" id="NF037997">
    <property type="entry name" value="Na_Pi_symport"/>
    <property type="match status" value="1"/>
</dbReference>
<dbReference type="STRING" id="61595.SAMN05421644_10456"/>
<evidence type="ECO:0000256" key="3">
    <source>
        <dbReference type="ARBA" id="ARBA00022692"/>
    </source>
</evidence>
<dbReference type="InterPro" id="IPR038078">
    <property type="entry name" value="PhoU-like_sf"/>
</dbReference>
<keyword evidence="3 6" id="KW-0812">Transmembrane</keyword>
<feature type="transmembrane region" description="Helical" evidence="6">
    <location>
        <begin position="94"/>
        <end position="127"/>
    </location>
</feature>
<name>A0A1H3BYG8_ALLWA</name>
<protein>
    <submittedName>
        <fullName evidence="8">Phosphate:Na+ symporter</fullName>
    </submittedName>
</protein>
<feature type="transmembrane region" description="Helical" evidence="6">
    <location>
        <begin position="48"/>
        <end position="73"/>
    </location>
</feature>
<evidence type="ECO:0000259" key="7">
    <source>
        <dbReference type="Pfam" id="PF01895"/>
    </source>
</evidence>
<dbReference type="PANTHER" id="PTHR10010:SF46">
    <property type="entry name" value="SODIUM-DEPENDENT PHOSPHATE TRANSPORT PROTEIN 2B"/>
    <property type="match status" value="1"/>
</dbReference>
<evidence type="ECO:0000256" key="4">
    <source>
        <dbReference type="ARBA" id="ARBA00022989"/>
    </source>
</evidence>
<feature type="transmembrane region" description="Helical" evidence="6">
    <location>
        <begin position="147"/>
        <end position="168"/>
    </location>
</feature>
<evidence type="ECO:0000256" key="6">
    <source>
        <dbReference type="SAM" id="Phobius"/>
    </source>
</evidence>
<comment type="subcellular location">
    <subcellularLocation>
        <location evidence="1">Cell membrane</location>
        <topology evidence="1">Multi-pass membrane protein</topology>
    </subcellularLocation>
</comment>
<evidence type="ECO:0000256" key="2">
    <source>
        <dbReference type="ARBA" id="ARBA00022475"/>
    </source>
</evidence>
<dbReference type="NCBIfam" id="TIGR00704">
    <property type="entry name" value="NaPi_cotrn_rel"/>
    <property type="match status" value="1"/>
</dbReference>
<feature type="transmembrane region" description="Helical" evidence="6">
    <location>
        <begin position="180"/>
        <end position="199"/>
    </location>
</feature>
<dbReference type="InterPro" id="IPR004633">
    <property type="entry name" value="NaPi_cotrn-rel/YqeW-like"/>
</dbReference>
<dbReference type="GO" id="GO:0044341">
    <property type="term" value="P:sodium-dependent phosphate transport"/>
    <property type="evidence" value="ECO:0007669"/>
    <property type="project" value="InterPro"/>
</dbReference>
<feature type="domain" description="PhoU" evidence="7">
    <location>
        <begin position="401"/>
        <end position="482"/>
    </location>
</feature>
<dbReference type="Proteomes" id="UP000198672">
    <property type="component" value="Unassembled WGS sequence"/>
</dbReference>
<evidence type="ECO:0000256" key="5">
    <source>
        <dbReference type="ARBA" id="ARBA00023136"/>
    </source>
</evidence>
<organism evidence="8 9">
    <name type="scientific">Allochromatium warmingii</name>
    <name type="common">Chromatium warmingii</name>
    <dbReference type="NCBI Taxonomy" id="61595"/>
    <lineage>
        <taxon>Bacteria</taxon>
        <taxon>Pseudomonadati</taxon>
        <taxon>Pseudomonadota</taxon>
        <taxon>Gammaproteobacteria</taxon>
        <taxon>Chromatiales</taxon>
        <taxon>Chromatiaceae</taxon>
        <taxon>Allochromatium</taxon>
    </lineage>
</organism>
<dbReference type="RefSeq" id="WP_177168960.1">
    <property type="nucleotide sequence ID" value="NZ_FNOW01000004.1"/>
</dbReference>
<dbReference type="Pfam" id="PF02690">
    <property type="entry name" value="Na_Pi_cotrans"/>
    <property type="match status" value="2"/>
</dbReference>
<reference evidence="9" key="1">
    <citation type="submission" date="2016-10" db="EMBL/GenBank/DDBJ databases">
        <authorList>
            <person name="Varghese N."/>
            <person name="Submissions S."/>
        </authorList>
    </citation>
    <scope>NUCLEOTIDE SEQUENCE [LARGE SCALE GENOMIC DNA]</scope>
    <source>
        <strain evidence="9">DSM 173</strain>
    </source>
</reference>
<gene>
    <name evidence="8" type="ORF">SAMN05421644_10456</name>
</gene>
<feature type="transmembrane region" description="Helical" evidence="6">
    <location>
        <begin position="256"/>
        <end position="276"/>
    </location>
</feature>
<dbReference type="GO" id="GO:0005436">
    <property type="term" value="F:sodium:phosphate symporter activity"/>
    <property type="evidence" value="ECO:0007669"/>
    <property type="project" value="InterPro"/>
</dbReference>
<keyword evidence="2" id="KW-1003">Cell membrane</keyword>
<dbReference type="PANTHER" id="PTHR10010">
    <property type="entry name" value="SOLUTE CARRIER FAMILY 34 SODIUM PHOSPHATE , MEMBER 2-RELATED"/>
    <property type="match status" value="1"/>
</dbReference>
<accession>A0A1H3BYG8</accession>
<evidence type="ECO:0000313" key="9">
    <source>
        <dbReference type="Proteomes" id="UP000198672"/>
    </source>
</evidence>
<proteinExistence type="predicted"/>